<protein>
    <submittedName>
        <fullName evidence="2">Uncharacterized protein</fullName>
    </submittedName>
</protein>
<reference evidence="2 3" key="1">
    <citation type="submission" date="2019-03" db="EMBL/GenBank/DDBJ databases">
        <title>Genomic Encyclopedia of Type Strains, Phase III (KMG-III): the genomes of soil and plant-associated and newly described type strains.</title>
        <authorList>
            <person name="Whitman W."/>
        </authorList>
    </citation>
    <scope>NUCLEOTIDE SEQUENCE [LARGE SCALE GENOMIC DNA]</scope>
    <source>
        <strain evidence="2 3">LMG 29544</strain>
    </source>
</reference>
<keyword evidence="1" id="KW-0812">Transmembrane</keyword>
<proteinExistence type="predicted"/>
<dbReference type="Proteomes" id="UP000295509">
    <property type="component" value="Unassembled WGS sequence"/>
</dbReference>
<dbReference type="RefSeq" id="WP_134193000.1">
    <property type="nucleotide sequence ID" value="NZ_JBHLUW010000015.1"/>
</dbReference>
<evidence type="ECO:0000313" key="2">
    <source>
        <dbReference type="EMBL" id="TDY47669.1"/>
    </source>
</evidence>
<feature type="transmembrane region" description="Helical" evidence="1">
    <location>
        <begin position="6"/>
        <end position="29"/>
    </location>
</feature>
<gene>
    <name evidence="2" type="ORF">BX592_11254</name>
</gene>
<feature type="transmembrane region" description="Helical" evidence="1">
    <location>
        <begin position="84"/>
        <end position="103"/>
    </location>
</feature>
<evidence type="ECO:0000256" key="1">
    <source>
        <dbReference type="SAM" id="Phobius"/>
    </source>
</evidence>
<dbReference type="AlphaFoldDB" id="A0A4V3HEG1"/>
<keyword evidence="1" id="KW-1133">Transmembrane helix</keyword>
<name>A0A4V3HEG1_9BURK</name>
<sequence>MDLSFALRFFIVMLTLICIAIIALAVSLADPFSASARRALALHPERRRDGRLPEHRHAHQHAHQHPNLLAAGIAALPRARWPGVLTGAGVAFLLVSFALLAAAGCVAG</sequence>
<evidence type="ECO:0000313" key="3">
    <source>
        <dbReference type="Proteomes" id="UP000295509"/>
    </source>
</evidence>
<accession>A0A4V3HEG1</accession>
<keyword evidence="3" id="KW-1185">Reference proteome</keyword>
<dbReference type="EMBL" id="SORE01000012">
    <property type="protein sequence ID" value="TDY47669.1"/>
    <property type="molecule type" value="Genomic_DNA"/>
</dbReference>
<comment type="caution">
    <text evidence="2">The sequence shown here is derived from an EMBL/GenBank/DDBJ whole genome shotgun (WGS) entry which is preliminary data.</text>
</comment>
<keyword evidence="1" id="KW-0472">Membrane</keyword>
<organism evidence="2 3">
    <name type="scientific">Paraburkholderia rhizosphaerae</name>
    <dbReference type="NCBI Taxonomy" id="480658"/>
    <lineage>
        <taxon>Bacteria</taxon>
        <taxon>Pseudomonadati</taxon>
        <taxon>Pseudomonadota</taxon>
        <taxon>Betaproteobacteria</taxon>
        <taxon>Burkholderiales</taxon>
        <taxon>Burkholderiaceae</taxon>
        <taxon>Paraburkholderia</taxon>
    </lineage>
</organism>